<dbReference type="EMBL" id="JAAIKZ010000033">
    <property type="protein sequence ID" value="NEX76536.1"/>
    <property type="molecule type" value="Genomic_DNA"/>
</dbReference>
<dbReference type="InterPro" id="IPR013498">
    <property type="entry name" value="Topo_IA_Znf"/>
</dbReference>
<gene>
    <name evidence="4" type="ORF">G4911_17665</name>
</gene>
<dbReference type="GO" id="GO:0006265">
    <property type="term" value="P:DNA topological change"/>
    <property type="evidence" value="ECO:0007669"/>
    <property type="project" value="InterPro"/>
</dbReference>
<accession>A0AAW9YJ60</accession>
<dbReference type="GO" id="GO:0003916">
    <property type="term" value="F:DNA topoisomerase activity"/>
    <property type="evidence" value="ECO:0007669"/>
    <property type="project" value="InterPro"/>
</dbReference>
<protein>
    <submittedName>
        <fullName evidence="4">Nuclease</fullName>
    </submittedName>
</protein>
<dbReference type="GO" id="GO:0003677">
    <property type="term" value="F:DNA binding"/>
    <property type="evidence" value="ECO:0007669"/>
    <property type="project" value="InterPro"/>
</dbReference>
<dbReference type="RefSeq" id="WP_163149220.1">
    <property type="nucleotide sequence ID" value="NZ_JAAIKZ010000033.1"/>
</dbReference>
<keyword evidence="2" id="KW-0812">Transmembrane</keyword>
<organism evidence="4 5">
    <name type="scientific">Aeromonas rivipollensis</name>
    <dbReference type="NCBI Taxonomy" id="948519"/>
    <lineage>
        <taxon>Bacteria</taxon>
        <taxon>Pseudomonadati</taxon>
        <taxon>Pseudomonadota</taxon>
        <taxon>Gammaproteobacteria</taxon>
        <taxon>Aeromonadales</taxon>
        <taxon>Aeromonadaceae</taxon>
        <taxon>Aeromonas</taxon>
    </lineage>
</organism>
<comment type="caution">
    <text evidence="4">The sequence shown here is derived from an EMBL/GenBank/DDBJ whole genome shotgun (WGS) entry which is preliminary data.</text>
</comment>
<proteinExistence type="predicted"/>
<dbReference type="Pfam" id="PF01396">
    <property type="entry name" value="Zn_ribbon_Top1"/>
    <property type="match status" value="1"/>
</dbReference>
<name>A0AAW9YJ60_9GAMM</name>
<keyword evidence="2" id="KW-0472">Membrane</keyword>
<feature type="region of interest" description="Disordered" evidence="1">
    <location>
        <begin position="207"/>
        <end position="245"/>
    </location>
</feature>
<dbReference type="GO" id="GO:0005694">
    <property type="term" value="C:chromosome"/>
    <property type="evidence" value="ECO:0007669"/>
    <property type="project" value="InterPro"/>
</dbReference>
<evidence type="ECO:0000256" key="2">
    <source>
        <dbReference type="SAM" id="Phobius"/>
    </source>
</evidence>
<dbReference type="InterPro" id="IPR011528">
    <property type="entry name" value="NERD"/>
</dbReference>
<reference evidence="4 5" key="1">
    <citation type="submission" date="2020-02" db="EMBL/GenBank/DDBJ databases">
        <title>Genome sequencing of Aeromonas rivipollensis.</title>
        <authorList>
            <person name="Fono-Tamo Ubani E.K."/>
            <person name="Lekota K.E."/>
        </authorList>
    </citation>
    <scope>NUCLEOTIDE SEQUENCE [LARGE SCALE GENOMIC DNA]</scope>
    <source>
        <strain evidence="4 5">G87</strain>
    </source>
</reference>
<dbReference type="Proteomes" id="UP000480681">
    <property type="component" value="Unassembled WGS sequence"/>
</dbReference>
<dbReference type="AlphaFoldDB" id="A0AAW9YJ60"/>
<feature type="domain" description="NERD" evidence="3">
    <location>
        <begin position="33"/>
        <end position="150"/>
    </location>
</feature>
<keyword evidence="2" id="KW-1133">Transmembrane helix</keyword>
<dbReference type="PROSITE" id="PS50965">
    <property type="entry name" value="NERD"/>
    <property type="match status" value="1"/>
</dbReference>
<evidence type="ECO:0000259" key="3">
    <source>
        <dbReference type="PROSITE" id="PS50965"/>
    </source>
</evidence>
<evidence type="ECO:0000313" key="4">
    <source>
        <dbReference type="EMBL" id="NEX76536.1"/>
    </source>
</evidence>
<evidence type="ECO:0000256" key="1">
    <source>
        <dbReference type="SAM" id="MobiDB-lite"/>
    </source>
</evidence>
<dbReference type="Gene3D" id="3.30.65.10">
    <property type="entry name" value="Bacterial Topoisomerase I, domain 1"/>
    <property type="match status" value="1"/>
</dbReference>
<dbReference type="SUPFAM" id="SSF57783">
    <property type="entry name" value="Zinc beta-ribbon"/>
    <property type="match status" value="1"/>
</dbReference>
<evidence type="ECO:0000313" key="5">
    <source>
        <dbReference type="Proteomes" id="UP000480681"/>
    </source>
</evidence>
<dbReference type="Pfam" id="PF08378">
    <property type="entry name" value="NERD"/>
    <property type="match status" value="1"/>
</dbReference>
<feature type="transmembrane region" description="Helical" evidence="2">
    <location>
        <begin position="6"/>
        <end position="27"/>
    </location>
</feature>
<sequence>MDFFAVIYPLLGQLWYLLPLLLLATLVKSPWFKGMLGEWFINLSIRLFLDQREYHLLKDVTLPIPQGSTQIDHVIVSRFGIFVIETKNMKGWIFGNPAHKSWTQQIYRRKHSFQNPLHQNHLHMMTLKSLLGVADHQLHSVIYFIGDCTFKTPMPDNVMNRGLIRHIKGKTTQVLTPAEVMQVVETIQQGRLAANWQTHRQHVAQLKARHSEAPRKQLSAPAVPDEKRTAPSPVTAQPLGDPSPTCPRCGNAMVLRTASRGENRGNQFWGCSGYPTCRGMLTLGKTRHGATTQDTRACPQNMQ</sequence>